<dbReference type="EMBL" id="KV428234">
    <property type="protein sequence ID" value="KZT33534.1"/>
    <property type="molecule type" value="Genomic_DNA"/>
</dbReference>
<evidence type="ECO:0000313" key="1">
    <source>
        <dbReference type="EMBL" id="KZT33534.1"/>
    </source>
</evidence>
<evidence type="ECO:0000313" key="2">
    <source>
        <dbReference type="Proteomes" id="UP000076798"/>
    </source>
</evidence>
<keyword evidence="2" id="KW-1185">Reference proteome</keyword>
<name>A0A165YRS5_9AGAM</name>
<gene>
    <name evidence="1" type="ORF">SISSUDRAFT_1054079</name>
</gene>
<dbReference type="AlphaFoldDB" id="A0A165YRS5"/>
<accession>A0A165YRS5</accession>
<proteinExistence type="predicted"/>
<sequence length="85" mass="9147">MDGKHCTGPFMTAFVPPGTQYPLPNLTQAADNSTASHMEVLNWSTLLSMGLFTTGLLSHLQYKASSFDENSRALRMSLGGVLLDG</sequence>
<reference evidence="1 2" key="1">
    <citation type="journal article" date="2016" name="Mol. Biol. Evol.">
        <title>Comparative Genomics of Early-Diverging Mushroom-Forming Fungi Provides Insights into the Origins of Lignocellulose Decay Capabilities.</title>
        <authorList>
            <person name="Nagy L.G."/>
            <person name="Riley R."/>
            <person name="Tritt A."/>
            <person name="Adam C."/>
            <person name="Daum C."/>
            <person name="Floudas D."/>
            <person name="Sun H."/>
            <person name="Yadav J.S."/>
            <person name="Pangilinan J."/>
            <person name="Larsson K.H."/>
            <person name="Matsuura K."/>
            <person name="Barry K."/>
            <person name="Labutti K."/>
            <person name="Kuo R."/>
            <person name="Ohm R.A."/>
            <person name="Bhattacharya S.S."/>
            <person name="Shirouzu T."/>
            <person name="Yoshinaga Y."/>
            <person name="Martin F.M."/>
            <person name="Grigoriev I.V."/>
            <person name="Hibbett D.S."/>
        </authorList>
    </citation>
    <scope>NUCLEOTIDE SEQUENCE [LARGE SCALE GENOMIC DNA]</scope>
    <source>
        <strain evidence="1 2">HHB10207 ss-3</strain>
    </source>
</reference>
<protein>
    <submittedName>
        <fullName evidence="1">Uncharacterized protein</fullName>
    </submittedName>
</protein>
<organism evidence="1 2">
    <name type="scientific">Sistotremastrum suecicum HHB10207 ss-3</name>
    <dbReference type="NCBI Taxonomy" id="1314776"/>
    <lineage>
        <taxon>Eukaryota</taxon>
        <taxon>Fungi</taxon>
        <taxon>Dikarya</taxon>
        <taxon>Basidiomycota</taxon>
        <taxon>Agaricomycotina</taxon>
        <taxon>Agaricomycetes</taxon>
        <taxon>Sistotremastrales</taxon>
        <taxon>Sistotremastraceae</taxon>
        <taxon>Sistotremastrum</taxon>
    </lineage>
</organism>
<dbReference type="Proteomes" id="UP000076798">
    <property type="component" value="Unassembled WGS sequence"/>
</dbReference>